<keyword evidence="2" id="KW-0812">Transmembrane</keyword>
<keyword evidence="2" id="KW-0472">Membrane</keyword>
<keyword evidence="2" id="KW-1133">Transmembrane helix</keyword>
<dbReference type="AlphaFoldDB" id="A0A0S4QXD8"/>
<dbReference type="EMBL" id="FAOZ01000033">
    <property type="protein sequence ID" value="CUU59881.1"/>
    <property type="molecule type" value="Genomic_DNA"/>
</dbReference>
<keyword evidence="4" id="KW-1185">Reference proteome</keyword>
<reference evidence="4" key="1">
    <citation type="submission" date="2015-11" db="EMBL/GenBank/DDBJ databases">
        <authorList>
            <person name="Varghese N."/>
        </authorList>
    </citation>
    <scope>NUCLEOTIDE SEQUENCE [LARGE SCALE GENOMIC DNA]</scope>
    <source>
        <strain evidence="4">DSM 45899</strain>
    </source>
</reference>
<evidence type="ECO:0000313" key="4">
    <source>
        <dbReference type="Proteomes" id="UP000198802"/>
    </source>
</evidence>
<sequence length="326" mass="34105">MTGEGCCRMRSAPWRGHIKNKVIRDRADLAAALDGAENSTQYGSICGLLEAAEEAAEERATLLSWWNGNPQEYAYRSLHEAEAQIHQLLSGPELVAHANDLLVAASVYLKADDLRLRAVADGDSAAVRLRNPLDPAAVATLARAVNEASDEKYAESRGFRNRLIRLTLISAVAVALVMTALAVGTVPLSAEDTGTSGLRTAMSVSLFGAIGALISAVPPLANAAGTWNPFSLPVYQMLLKIVLGPLFAVVGVILLKAGIIPGTRPSLSLADLLVWSVVFGAAQQAVTRSVDSRVAGLVAGDPADATSGPGETAHGQTGPSDRRGRP</sequence>
<evidence type="ECO:0000256" key="2">
    <source>
        <dbReference type="SAM" id="Phobius"/>
    </source>
</evidence>
<feature type="transmembrane region" description="Helical" evidence="2">
    <location>
        <begin position="163"/>
        <end position="184"/>
    </location>
</feature>
<proteinExistence type="predicted"/>
<feature type="transmembrane region" description="Helical" evidence="2">
    <location>
        <begin position="204"/>
        <end position="225"/>
    </location>
</feature>
<accession>A0A0S4QXD8</accession>
<name>A0A0S4QXD8_9ACTN</name>
<feature type="transmembrane region" description="Helical" evidence="2">
    <location>
        <begin position="237"/>
        <end position="260"/>
    </location>
</feature>
<gene>
    <name evidence="3" type="ORF">Ga0074812_1335</name>
</gene>
<organism evidence="3 4">
    <name type="scientific">Parafrankia irregularis</name>
    <dbReference type="NCBI Taxonomy" id="795642"/>
    <lineage>
        <taxon>Bacteria</taxon>
        <taxon>Bacillati</taxon>
        <taxon>Actinomycetota</taxon>
        <taxon>Actinomycetes</taxon>
        <taxon>Frankiales</taxon>
        <taxon>Frankiaceae</taxon>
        <taxon>Parafrankia</taxon>
    </lineage>
</organism>
<evidence type="ECO:0000256" key="1">
    <source>
        <dbReference type="SAM" id="MobiDB-lite"/>
    </source>
</evidence>
<dbReference type="Proteomes" id="UP000198802">
    <property type="component" value="Unassembled WGS sequence"/>
</dbReference>
<evidence type="ECO:0000313" key="3">
    <source>
        <dbReference type="EMBL" id="CUU59881.1"/>
    </source>
</evidence>
<feature type="region of interest" description="Disordered" evidence="1">
    <location>
        <begin position="300"/>
        <end position="326"/>
    </location>
</feature>
<protein>
    <submittedName>
        <fullName evidence="3">Uncharacterized protein</fullName>
    </submittedName>
</protein>